<dbReference type="AlphaFoldDB" id="X0X5I8"/>
<dbReference type="Gene3D" id="1.10.510.10">
    <property type="entry name" value="Transferase(Phosphotransferase) domain 1"/>
    <property type="match status" value="1"/>
</dbReference>
<feature type="non-terminal residue" evidence="7">
    <location>
        <position position="1"/>
    </location>
</feature>
<feature type="non-terminal residue" evidence="7">
    <location>
        <position position="248"/>
    </location>
</feature>
<feature type="domain" description="Protein kinase" evidence="6">
    <location>
        <begin position="1"/>
        <end position="212"/>
    </location>
</feature>
<evidence type="ECO:0000313" key="7">
    <source>
        <dbReference type="EMBL" id="GAG31933.1"/>
    </source>
</evidence>
<evidence type="ECO:0000256" key="3">
    <source>
        <dbReference type="ARBA" id="ARBA00022741"/>
    </source>
</evidence>
<proteinExistence type="predicted"/>
<sequence>KVCRLMKHEHIDRVFAVGGADAAPYLVMEWHEGTPLDRSLQGKKTLPVGHALAVALKVARALTYAHGLRIYHRDLRPHNILLQKDGGVKVTNFGLAKKLDDAMGGGVLTRPGKILGTLGYLAPEYIERGEIGPASDLYSLGVVMYEMLTGELPFQGKTPLDFMRVQLRGTPELPSRKNPDVSAALDAVVLKCLSKAPKDRYASGSELLHDLGAVAVLSEAPVEEDKARLADVYYYQQALEAFSKSDTW</sequence>
<dbReference type="PROSITE" id="PS00109">
    <property type="entry name" value="PROTEIN_KINASE_TYR"/>
    <property type="match status" value="1"/>
</dbReference>
<reference evidence="7" key="1">
    <citation type="journal article" date="2014" name="Front. Microbiol.">
        <title>High frequency of phylogenetically diverse reductive dehalogenase-homologous genes in deep subseafloor sedimentary metagenomes.</title>
        <authorList>
            <person name="Kawai M."/>
            <person name="Futagami T."/>
            <person name="Toyoda A."/>
            <person name="Takaki Y."/>
            <person name="Nishi S."/>
            <person name="Hori S."/>
            <person name="Arai W."/>
            <person name="Tsubouchi T."/>
            <person name="Morono Y."/>
            <person name="Uchiyama I."/>
            <person name="Ito T."/>
            <person name="Fujiyama A."/>
            <person name="Inagaki F."/>
            <person name="Takami H."/>
        </authorList>
    </citation>
    <scope>NUCLEOTIDE SEQUENCE</scope>
    <source>
        <strain evidence="7">Expedition CK06-06</strain>
    </source>
</reference>
<dbReference type="InterPro" id="IPR008266">
    <property type="entry name" value="Tyr_kinase_AS"/>
</dbReference>
<dbReference type="CDD" id="cd14014">
    <property type="entry name" value="STKc_PknB_like"/>
    <property type="match status" value="1"/>
</dbReference>
<dbReference type="GO" id="GO:0005524">
    <property type="term" value="F:ATP binding"/>
    <property type="evidence" value="ECO:0007669"/>
    <property type="project" value="UniProtKB-KW"/>
</dbReference>
<protein>
    <recommendedName>
        <fullName evidence="6">Protein kinase domain-containing protein</fullName>
    </recommendedName>
</protein>
<keyword evidence="2" id="KW-0808">Transferase</keyword>
<evidence type="ECO:0000256" key="1">
    <source>
        <dbReference type="ARBA" id="ARBA00022527"/>
    </source>
</evidence>
<keyword evidence="5" id="KW-0067">ATP-binding</keyword>
<dbReference type="Pfam" id="PF00069">
    <property type="entry name" value="Pkinase"/>
    <property type="match status" value="1"/>
</dbReference>
<dbReference type="GO" id="GO:0004674">
    <property type="term" value="F:protein serine/threonine kinase activity"/>
    <property type="evidence" value="ECO:0007669"/>
    <property type="project" value="UniProtKB-KW"/>
</dbReference>
<dbReference type="PROSITE" id="PS50011">
    <property type="entry name" value="PROTEIN_KINASE_DOM"/>
    <property type="match status" value="1"/>
</dbReference>
<keyword evidence="1" id="KW-0723">Serine/threonine-protein kinase</keyword>
<accession>X0X5I8</accession>
<gene>
    <name evidence="7" type="ORF">S01H1_68414</name>
</gene>
<dbReference type="GO" id="GO:0004713">
    <property type="term" value="F:protein tyrosine kinase activity"/>
    <property type="evidence" value="ECO:0007669"/>
    <property type="project" value="InterPro"/>
</dbReference>
<evidence type="ECO:0000256" key="2">
    <source>
        <dbReference type="ARBA" id="ARBA00022679"/>
    </source>
</evidence>
<dbReference type="InterPro" id="IPR011009">
    <property type="entry name" value="Kinase-like_dom_sf"/>
</dbReference>
<dbReference type="InterPro" id="IPR020635">
    <property type="entry name" value="Tyr_kinase_cat_dom"/>
</dbReference>
<dbReference type="EMBL" id="BARS01045370">
    <property type="protein sequence ID" value="GAG31933.1"/>
    <property type="molecule type" value="Genomic_DNA"/>
</dbReference>
<dbReference type="SUPFAM" id="SSF56112">
    <property type="entry name" value="Protein kinase-like (PK-like)"/>
    <property type="match status" value="1"/>
</dbReference>
<keyword evidence="3" id="KW-0547">Nucleotide-binding</keyword>
<dbReference type="InterPro" id="IPR000719">
    <property type="entry name" value="Prot_kinase_dom"/>
</dbReference>
<dbReference type="SMART" id="SM00219">
    <property type="entry name" value="TyrKc"/>
    <property type="match status" value="1"/>
</dbReference>
<evidence type="ECO:0000256" key="5">
    <source>
        <dbReference type="ARBA" id="ARBA00022840"/>
    </source>
</evidence>
<name>X0X5I8_9ZZZZ</name>
<evidence type="ECO:0000256" key="4">
    <source>
        <dbReference type="ARBA" id="ARBA00022777"/>
    </source>
</evidence>
<keyword evidence="4" id="KW-0418">Kinase</keyword>
<organism evidence="7">
    <name type="scientific">marine sediment metagenome</name>
    <dbReference type="NCBI Taxonomy" id="412755"/>
    <lineage>
        <taxon>unclassified sequences</taxon>
        <taxon>metagenomes</taxon>
        <taxon>ecological metagenomes</taxon>
    </lineage>
</organism>
<comment type="caution">
    <text evidence="7">The sequence shown here is derived from an EMBL/GenBank/DDBJ whole genome shotgun (WGS) entry which is preliminary data.</text>
</comment>
<dbReference type="PANTHER" id="PTHR24351">
    <property type="entry name" value="RIBOSOMAL PROTEIN S6 KINASE"/>
    <property type="match status" value="1"/>
</dbReference>
<evidence type="ECO:0000259" key="6">
    <source>
        <dbReference type="PROSITE" id="PS50011"/>
    </source>
</evidence>